<dbReference type="AlphaFoldDB" id="A0A0S2KLF2"/>
<proteinExistence type="predicted"/>
<keyword evidence="2" id="KW-1185">Reference proteome</keyword>
<dbReference type="EMBL" id="CP013195">
    <property type="protein sequence ID" value="ALO49128.1"/>
    <property type="molecule type" value="Genomic_DNA"/>
</dbReference>
<evidence type="ECO:0000313" key="2">
    <source>
        <dbReference type="Proteomes" id="UP000056252"/>
    </source>
</evidence>
<dbReference type="STRING" id="76123.AS203_08535"/>
<evidence type="ECO:0000313" key="1">
    <source>
        <dbReference type="EMBL" id="ALO49128.1"/>
    </source>
</evidence>
<dbReference type="RefSeq" id="WP_025066698.1">
    <property type="nucleotide sequence ID" value="NZ_CP013195.1"/>
</dbReference>
<reference evidence="2" key="1">
    <citation type="submission" date="2015-11" db="EMBL/GenBank/DDBJ databases">
        <authorList>
            <person name="Holder M.E."/>
            <person name="Ajami N.J."/>
            <person name="Petrosino J.F."/>
        </authorList>
    </citation>
    <scope>NUCLEOTIDE SEQUENCE [LARGE SCALE GENOMIC DNA]</scope>
    <source>
        <strain evidence="2">F0113</strain>
    </source>
</reference>
<name>A0A0S2KLF2_9BACT</name>
<dbReference type="OrthoDB" id="1070672at2"/>
<protein>
    <submittedName>
        <fullName evidence="1">Myo-inositol 2-dehydrogenase</fullName>
    </submittedName>
</protein>
<gene>
    <name evidence="1" type="ORF">AS203_08535</name>
</gene>
<dbReference type="Proteomes" id="UP000056252">
    <property type="component" value="Chromosome"/>
</dbReference>
<dbReference type="KEGG" id="peo:AS203_08535"/>
<accession>A0A0S2KLF2</accession>
<organism evidence="1 2">
    <name type="scientific">Hoylesella enoeca</name>
    <dbReference type="NCBI Taxonomy" id="76123"/>
    <lineage>
        <taxon>Bacteria</taxon>
        <taxon>Pseudomonadati</taxon>
        <taxon>Bacteroidota</taxon>
        <taxon>Bacteroidia</taxon>
        <taxon>Bacteroidales</taxon>
        <taxon>Prevotellaceae</taxon>
        <taxon>Hoylesella</taxon>
    </lineage>
</organism>
<sequence length="109" mass="12688">MSNNEMILAALGFSNWDSQLDEFKTNFGYDWTGEDLDEAIEVAGYNTSNVRNCLMEILWLKVVYYFVDTMDCSREMFDSYINGSLDTHFYYNGTEVKSEEELWKLVNAA</sequence>